<keyword evidence="2" id="KW-0472">Membrane</keyword>
<proteinExistence type="predicted"/>
<dbReference type="InterPro" id="IPR021244">
    <property type="entry name" value="DUF2802"/>
</dbReference>
<evidence type="ECO:0000313" key="4">
    <source>
        <dbReference type="Proteomes" id="UP000184520"/>
    </source>
</evidence>
<keyword evidence="4" id="KW-1185">Reference proteome</keyword>
<feature type="transmembrane region" description="Helical" evidence="2">
    <location>
        <begin position="6"/>
        <end position="26"/>
    </location>
</feature>
<dbReference type="Pfam" id="PF10975">
    <property type="entry name" value="DUF2802"/>
    <property type="match status" value="1"/>
</dbReference>
<accession>A0A1M5GKR0</accession>
<keyword evidence="2" id="KW-0812">Transmembrane</keyword>
<dbReference type="Proteomes" id="UP000184520">
    <property type="component" value="Unassembled WGS sequence"/>
</dbReference>
<dbReference type="OrthoDB" id="5600183at2"/>
<dbReference type="AlphaFoldDB" id="A0A1M5GKR0"/>
<evidence type="ECO:0000256" key="1">
    <source>
        <dbReference type="SAM" id="Coils"/>
    </source>
</evidence>
<keyword evidence="1" id="KW-0175">Coiled coil</keyword>
<reference evidence="4" key="1">
    <citation type="submission" date="2016-11" db="EMBL/GenBank/DDBJ databases">
        <authorList>
            <person name="Varghese N."/>
            <person name="Submissions S."/>
        </authorList>
    </citation>
    <scope>NUCLEOTIDE SEQUENCE [LARGE SCALE GENOMIC DNA]</scope>
    <source>
        <strain evidence="4">CGMCC 1.8995</strain>
    </source>
</reference>
<dbReference type="STRING" id="634436.SAMN05216361_1064"/>
<evidence type="ECO:0000313" key="3">
    <source>
        <dbReference type="EMBL" id="SHG04299.1"/>
    </source>
</evidence>
<evidence type="ECO:0000256" key="2">
    <source>
        <dbReference type="SAM" id="Phobius"/>
    </source>
</evidence>
<gene>
    <name evidence="3" type="ORF">SAMN05216361_1064</name>
</gene>
<sequence>MEVSKPLLIAVFACLLATGGFLVNWLNTRKQIRLLKLELDDHKKLIAQLTRSQQNFYNTIEEGQARSMAVARSVTSLENDIAALAKQIKTVSEQDPDSRLYQRAAEMLQAGASMDEVMHSCDLPAAEVQLLMNIHKPA</sequence>
<dbReference type="RefSeq" id="WP_073319023.1">
    <property type="nucleotide sequence ID" value="NZ_FQWD01000002.1"/>
</dbReference>
<dbReference type="EMBL" id="FQWD01000002">
    <property type="protein sequence ID" value="SHG04299.1"/>
    <property type="molecule type" value="Genomic_DNA"/>
</dbReference>
<organism evidence="3 4">
    <name type="scientific">Marisediminitalea aggregata</name>
    <dbReference type="NCBI Taxonomy" id="634436"/>
    <lineage>
        <taxon>Bacteria</taxon>
        <taxon>Pseudomonadati</taxon>
        <taxon>Pseudomonadota</taxon>
        <taxon>Gammaproteobacteria</taxon>
        <taxon>Alteromonadales</taxon>
        <taxon>Alteromonadaceae</taxon>
        <taxon>Marisediminitalea</taxon>
    </lineage>
</organism>
<name>A0A1M5GKR0_9ALTE</name>
<keyword evidence="2" id="KW-1133">Transmembrane helix</keyword>
<feature type="coiled-coil region" evidence="1">
    <location>
        <begin position="32"/>
        <end position="94"/>
    </location>
</feature>
<evidence type="ECO:0008006" key="5">
    <source>
        <dbReference type="Google" id="ProtNLM"/>
    </source>
</evidence>
<protein>
    <recommendedName>
        <fullName evidence="5">DUF2802 domain-containing protein</fullName>
    </recommendedName>
</protein>